<gene>
    <name evidence="10" type="ORF">SEMRO_308_G113560.1</name>
</gene>
<feature type="region of interest" description="Disordered" evidence="8">
    <location>
        <begin position="78"/>
        <end position="185"/>
    </location>
</feature>
<feature type="compositionally biased region" description="Basic and acidic residues" evidence="8">
    <location>
        <begin position="148"/>
        <end position="165"/>
    </location>
</feature>
<keyword evidence="7 9" id="KW-0472">Membrane</keyword>
<dbReference type="Pfam" id="PF01697">
    <property type="entry name" value="Glyco_transf_92"/>
    <property type="match status" value="1"/>
</dbReference>
<proteinExistence type="inferred from homology"/>
<dbReference type="InterPro" id="IPR008166">
    <property type="entry name" value="Glyco_transf_92"/>
</dbReference>
<comment type="similarity">
    <text evidence="2">Belongs to the glycosyltransferase 92 family.</text>
</comment>
<evidence type="ECO:0000256" key="5">
    <source>
        <dbReference type="ARBA" id="ARBA00022692"/>
    </source>
</evidence>
<dbReference type="Proteomes" id="UP001153069">
    <property type="component" value="Unassembled WGS sequence"/>
</dbReference>
<dbReference type="OrthoDB" id="2526284at2759"/>
<accession>A0A9N8DVK8</accession>
<keyword evidence="6 9" id="KW-1133">Transmembrane helix</keyword>
<organism evidence="10 11">
    <name type="scientific">Seminavis robusta</name>
    <dbReference type="NCBI Taxonomy" id="568900"/>
    <lineage>
        <taxon>Eukaryota</taxon>
        <taxon>Sar</taxon>
        <taxon>Stramenopiles</taxon>
        <taxon>Ochrophyta</taxon>
        <taxon>Bacillariophyta</taxon>
        <taxon>Bacillariophyceae</taxon>
        <taxon>Bacillariophycidae</taxon>
        <taxon>Naviculales</taxon>
        <taxon>Naviculaceae</taxon>
        <taxon>Seminavis</taxon>
    </lineage>
</organism>
<comment type="caution">
    <text evidence="10">The sequence shown here is derived from an EMBL/GenBank/DDBJ whole genome shotgun (WGS) entry which is preliminary data.</text>
</comment>
<protein>
    <submittedName>
        <fullName evidence="10">Pfam:DUF23</fullName>
    </submittedName>
</protein>
<dbReference type="AlphaFoldDB" id="A0A9N8DVK8"/>
<feature type="transmembrane region" description="Helical" evidence="9">
    <location>
        <begin position="21"/>
        <end position="44"/>
    </location>
</feature>
<comment type="subcellular location">
    <subcellularLocation>
        <location evidence="1">Membrane</location>
        <topology evidence="1">Single-pass membrane protein</topology>
    </subcellularLocation>
</comment>
<sequence>MAGRLRTRGNRKKTLWTSKPFLLLSALILGSIIFYGVLVVRVAFKNPDLIISGQEQEEDRYSSSKSSKDKFRRFLEFSKQNQDASSSSSQHRIVSKPQHEPNKEEPSDHVEQEERHKRQDQQEEKDETVSRKKGPRGQQQQQQSPASHKSEDTNKRRNSRNHDPSSKSNNKAVPPKPKVNKSLPVRQVMRPMWMPKPKGQGVRPQVLLQAKDEQDTADANAIADQEEQPFMLKAFVEPIDFDEWEQKPLPSPRKTATADQLYELHFPKVAGNCQHVPKYIPADEYPDQDTFLPWIHDVFPTHDGKYIQFIAQNRRRCHTGNTPEEIELLHVTQPNIALFQHVPVKRVFFNKDETRYQLVPHEQADPDGVATRFICRFKPSMEETLSVYNFDYDYASYRKRPFGGHTFNYEDGGIKSVHLTQFLFRCPVPEHLVETVRTGASIDPDTHQASLFVDVIPIRTPPRYGLSNEFLQPKYADSDNNHHTEGRFDPTLEWGEHHILPRIEDSGRWENFPICRPSLQEYYSPTRAAAAQPPPPKEMERNDQVAPRMHRLVSCMWASAGYTTRGERFAINDGQRRMLEWIHYNKLLGFEHFYLYDNSDAYNLGPGFNLKPIADLFPDEITYITWPFSVCNNNPNNVDSPGERSSQYAAESSCRLRFGPHVEWIGQFDMDEYLIPMGSYTSVLPILDSLDEKGTKILSFGSWRAWPRRDLIEEPVPITDRSQCDHHFHCFELQVPTQRTYLQTYNCDRQSGPKKDVMPAEKQLYKPSYVRQHFIHYSSVTILSDMNKTEFEKQGYDWFRTRIAPDPKSRFSDEVNEATMLHTKAIARQDTAGWNEICKVEKYGKGATCRIGVPYPEVYDEERDGPGNKDGFAYNCYINKKTETHWVPRLEKAIAKEHGHIFDSTANQ</sequence>
<dbReference type="EMBL" id="CAICTM010000307">
    <property type="protein sequence ID" value="CAB9507485.1"/>
    <property type="molecule type" value="Genomic_DNA"/>
</dbReference>
<dbReference type="GO" id="GO:0016020">
    <property type="term" value="C:membrane"/>
    <property type="evidence" value="ECO:0007669"/>
    <property type="project" value="UniProtKB-SubCell"/>
</dbReference>
<reference evidence="10" key="1">
    <citation type="submission" date="2020-06" db="EMBL/GenBank/DDBJ databases">
        <authorList>
            <consortium name="Plant Systems Biology data submission"/>
        </authorList>
    </citation>
    <scope>NUCLEOTIDE SEQUENCE</scope>
    <source>
        <strain evidence="10">D6</strain>
    </source>
</reference>
<evidence type="ECO:0000256" key="9">
    <source>
        <dbReference type="SAM" id="Phobius"/>
    </source>
</evidence>
<evidence type="ECO:0000256" key="8">
    <source>
        <dbReference type="SAM" id="MobiDB-lite"/>
    </source>
</evidence>
<keyword evidence="3" id="KW-0328">Glycosyltransferase</keyword>
<dbReference type="GO" id="GO:0016757">
    <property type="term" value="F:glycosyltransferase activity"/>
    <property type="evidence" value="ECO:0007669"/>
    <property type="project" value="UniProtKB-KW"/>
</dbReference>
<evidence type="ECO:0000313" key="11">
    <source>
        <dbReference type="Proteomes" id="UP001153069"/>
    </source>
</evidence>
<keyword evidence="11" id="KW-1185">Reference proteome</keyword>
<feature type="compositionally biased region" description="Basic and acidic residues" evidence="8">
    <location>
        <begin position="97"/>
        <end position="130"/>
    </location>
</feature>
<evidence type="ECO:0000256" key="6">
    <source>
        <dbReference type="ARBA" id="ARBA00022989"/>
    </source>
</evidence>
<evidence type="ECO:0000256" key="2">
    <source>
        <dbReference type="ARBA" id="ARBA00007647"/>
    </source>
</evidence>
<dbReference type="PANTHER" id="PTHR21461">
    <property type="entry name" value="GLYCOSYLTRANSFERASE FAMILY 92 PROTEIN"/>
    <property type="match status" value="1"/>
</dbReference>
<evidence type="ECO:0000313" key="10">
    <source>
        <dbReference type="EMBL" id="CAB9507485.1"/>
    </source>
</evidence>
<keyword evidence="4" id="KW-0808">Transferase</keyword>
<name>A0A9N8DVK8_9STRA</name>
<evidence type="ECO:0000256" key="3">
    <source>
        <dbReference type="ARBA" id="ARBA00022676"/>
    </source>
</evidence>
<evidence type="ECO:0000256" key="1">
    <source>
        <dbReference type="ARBA" id="ARBA00004167"/>
    </source>
</evidence>
<dbReference type="GO" id="GO:0005737">
    <property type="term" value="C:cytoplasm"/>
    <property type="evidence" value="ECO:0007669"/>
    <property type="project" value="TreeGrafter"/>
</dbReference>
<dbReference type="PANTHER" id="PTHR21461:SF69">
    <property type="entry name" value="GLYCOSYLTRANSFERASE FAMILY 92 PROTEIN"/>
    <property type="match status" value="1"/>
</dbReference>
<evidence type="ECO:0000256" key="4">
    <source>
        <dbReference type="ARBA" id="ARBA00022679"/>
    </source>
</evidence>
<evidence type="ECO:0000256" key="7">
    <source>
        <dbReference type="ARBA" id="ARBA00023136"/>
    </source>
</evidence>
<keyword evidence="5 9" id="KW-0812">Transmembrane</keyword>